<evidence type="ECO:0000313" key="8">
    <source>
        <dbReference type="EMBL" id="MFD1186211.1"/>
    </source>
</evidence>
<organism evidence="8 9">
    <name type="scientific">Pontibacter rugosus</name>
    <dbReference type="NCBI Taxonomy" id="1745966"/>
    <lineage>
        <taxon>Bacteria</taxon>
        <taxon>Pseudomonadati</taxon>
        <taxon>Bacteroidota</taxon>
        <taxon>Cytophagia</taxon>
        <taxon>Cytophagales</taxon>
        <taxon>Hymenobacteraceae</taxon>
        <taxon>Pontibacter</taxon>
    </lineage>
</organism>
<dbReference type="InterPro" id="IPR002909">
    <property type="entry name" value="IPT_dom"/>
</dbReference>
<keyword evidence="2" id="KW-0479">Metal-binding</keyword>
<dbReference type="Gene3D" id="2.60.40.10">
    <property type="entry name" value="Immunoglobulins"/>
    <property type="match status" value="1"/>
</dbReference>
<feature type="domain" description="Peptidase M10 metallopeptidase" evidence="5">
    <location>
        <begin position="433"/>
        <end position="497"/>
    </location>
</feature>
<sequence>MANNYPIAFAGWRTALVLLSLVLFIIPCYSFASDTQHMVPLTLKERVQASDVVVEGEVIAQESFWDTKHQNIYTSSTIKVYKSFKGDAQQAQLEVITEGGTVGFQKHVFSTALQLRPGQHGVFFLTKQKLLERTPASTGLSTTPYGSQQGLIRYDITNRTARSVFDSYDSIQQLYESIAKETGQNAQTITENLKLANRPAVEKSQQSQNAPLAPVISSFSPTVASGGTRTLLTINGSGFGNRRGNGFVEFQNADDGGQTNVKPLPYEYISWSNTRIELYIPSITLDEGTAGSGPIRVTANDGTVAISPQPIVLEFAYSNVSFNNRTFQPSLINQNGTGGYTIHFSESMNNRQAAKDGFIRAMNSWIAVSEVNWQIGENTSIEKAVEDETTVVRFAPGSTVGEGVLARTISRYNGCPTSNDTLFFLSEFDMEINSNINWQYGPAGPGARQFDFETVMLHELGHAHQLSHVNLERAVMLYAIESAQLFRTLSSLDIEGANVVMANVIGANPCRIQPMIPKPASLHIFKVYPNPFTDADANQLRLSYIVQSATDLNVKLYDTAGKLIRVFNLRVTEDNIPTTVDLSGIAAGMYILKWQDSARNGQQRILKL</sequence>
<feature type="domain" description="Secretion system C-terminal sorting" evidence="7">
    <location>
        <begin position="527"/>
        <end position="602"/>
    </location>
</feature>
<dbReference type="InterPro" id="IPR026444">
    <property type="entry name" value="Secre_tail"/>
</dbReference>
<keyword evidence="4" id="KW-0862">Zinc</keyword>
<dbReference type="NCBIfam" id="TIGR04183">
    <property type="entry name" value="Por_Secre_tail"/>
    <property type="match status" value="1"/>
</dbReference>
<keyword evidence="9" id="KW-1185">Reference proteome</keyword>
<evidence type="ECO:0000259" key="5">
    <source>
        <dbReference type="Pfam" id="PF00413"/>
    </source>
</evidence>
<evidence type="ECO:0000259" key="7">
    <source>
        <dbReference type="Pfam" id="PF18962"/>
    </source>
</evidence>
<dbReference type="InterPro" id="IPR013783">
    <property type="entry name" value="Ig-like_fold"/>
</dbReference>
<dbReference type="Proteomes" id="UP001597094">
    <property type="component" value="Unassembled WGS sequence"/>
</dbReference>
<dbReference type="Pfam" id="PF00413">
    <property type="entry name" value="Peptidase_M10"/>
    <property type="match status" value="1"/>
</dbReference>
<keyword evidence="1" id="KW-0645">Protease</keyword>
<keyword evidence="3" id="KW-0378">Hydrolase</keyword>
<comment type="caution">
    <text evidence="8">The sequence shown here is derived from an EMBL/GenBank/DDBJ whole genome shotgun (WGS) entry which is preliminary data.</text>
</comment>
<dbReference type="InterPro" id="IPR024079">
    <property type="entry name" value="MetalloPept_cat_dom_sf"/>
</dbReference>
<dbReference type="Gene3D" id="3.40.390.10">
    <property type="entry name" value="Collagenase (Catalytic Domain)"/>
    <property type="match status" value="1"/>
</dbReference>
<evidence type="ECO:0000256" key="1">
    <source>
        <dbReference type="ARBA" id="ARBA00022670"/>
    </source>
</evidence>
<reference evidence="9" key="1">
    <citation type="journal article" date="2019" name="Int. J. Syst. Evol. Microbiol.">
        <title>The Global Catalogue of Microorganisms (GCM) 10K type strain sequencing project: providing services to taxonomists for standard genome sequencing and annotation.</title>
        <authorList>
            <consortium name="The Broad Institute Genomics Platform"/>
            <consortium name="The Broad Institute Genome Sequencing Center for Infectious Disease"/>
            <person name="Wu L."/>
            <person name="Ma J."/>
        </authorList>
    </citation>
    <scope>NUCLEOTIDE SEQUENCE [LARGE SCALE GENOMIC DNA]</scope>
    <source>
        <strain evidence="9">JCM 31319</strain>
    </source>
</reference>
<name>A0ABW3SQ41_9BACT</name>
<proteinExistence type="predicted"/>
<dbReference type="RefSeq" id="WP_377525564.1">
    <property type="nucleotide sequence ID" value="NZ_JBHTLD010000057.1"/>
</dbReference>
<evidence type="ECO:0000256" key="3">
    <source>
        <dbReference type="ARBA" id="ARBA00022801"/>
    </source>
</evidence>
<protein>
    <submittedName>
        <fullName evidence="8">T9SS type A sorting domain-containing protein</fullName>
    </submittedName>
</protein>
<dbReference type="EMBL" id="JBHTLD010000057">
    <property type="protein sequence ID" value="MFD1186211.1"/>
    <property type="molecule type" value="Genomic_DNA"/>
</dbReference>
<evidence type="ECO:0000256" key="4">
    <source>
        <dbReference type="ARBA" id="ARBA00022833"/>
    </source>
</evidence>
<dbReference type="InterPro" id="IPR001818">
    <property type="entry name" value="Pept_M10_metallopeptidase"/>
</dbReference>
<dbReference type="InterPro" id="IPR014756">
    <property type="entry name" value="Ig_E-set"/>
</dbReference>
<evidence type="ECO:0000313" key="9">
    <source>
        <dbReference type="Proteomes" id="UP001597094"/>
    </source>
</evidence>
<dbReference type="SUPFAM" id="SSF55486">
    <property type="entry name" value="Metalloproteases ('zincins'), catalytic domain"/>
    <property type="match status" value="1"/>
</dbReference>
<evidence type="ECO:0000259" key="6">
    <source>
        <dbReference type="Pfam" id="PF01833"/>
    </source>
</evidence>
<dbReference type="SUPFAM" id="SSF81296">
    <property type="entry name" value="E set domains"/>
    <property type="match status" value="1"/>
</dbReference>
<evidence type="ECO:0000256" key="2">
    <source>
        <dbReference type="ARBA" id="ARBA00022723"/>
    </source>
</evidence>
<gene>
    <name evidence="8" type="ORF">ACFQ2O_08355</name>
</gene>
<feature type="domain" description="IPT/TIG" evidence="6">
    <location>
        <begin position="214"/>
        <end position="310"/>
    </location>
</feature>
<dbReference type="Pfam" id="PF18962">
    <property type="entry name" value="Por_Secre_tail"/>
    <property type="match status" value="1"/>
</dbReference>
<accession>A0ABW3SQ41</accession>
<dbReference type="Pfam" id="PF01833">
    <property type="entry name" value="TIG"/>
    <property type="match status" value="1"/>
</dbReference>